<dbReference type="Proteomes" id="UP000324585">
    <property type="component" value="Unassembled WGS sequence"/>
</dbReference>
<comment type="similarity">
    <text evidence="1">Belongs to the LOR family.</text>
</comment>
<dbReference type="InterPro" id="IPR007612">
    <property type="entry name" value="LOR"/>
</dbReference>
<dbReference type="InterPro" id="IPR025659">
    <property type="entry name" value="Tubby-like_C"/>
</dbReference>
<evidence type="ECO:0000313" key="2">
    <source>
        <dbReference type="EMBL" id="KAA8499947.1"/>
    </source>
</evidence>
<dbReference type="SUPFAM" id="SSF54518">
    <property type="entry name" value="Tubby C-terminal domain-like"/>
    <property type="match status" value="1"/>
</dbReference>
<sequence length="185" mass="19297">MALPMISAGHVASAPVELVLSEKVGLSGDSAKVTDAATGALVFQIKAHLLTMSQRRELLDAAGNAIGQVRMKKSPGVHPACYVGTMSDEKAVTIKLKGMMNPTKCDAEVIVGGTTVGEVTGNWRAKTAVITIHGKEVARFKRSSLTANGILFGADVYTIAITAGFDTALAVLIASAFDELYHDAP</sequence>
<dbReference type="OrthoDB" id="97518at2759"/>
<dbReference type="Gene3D" id="2.40.160.200">
    <property type="entry name" value="LURP1-related"/>
    <property type="match status" value="1"/>
</dbReference>
<evidence type="ECO:0000256" key="1">
    <source>
        <dbReference type="ARBA" id="ARBA00005437"/>
    </source>
</evidence>
<name>A0A5J4ZBB8_PORPP</name>
<comment type="caution">
    <text evidence="2">The sequence shown here is derived from an EMBL/GenBank/DDBJ whole genome shotgun (WGS) entry which is preliminary data.</text>
</comment>
<accession>A0A5J4ZBB8</accession>
<reference evidence="3" key="1">
    <citation type="journal article" date="2019" name="Nat. Commun.">
        <title>Expansion of phycobilisome linker gene families in mesophilic red algae.</title>
        <authorList>
            <person name="Lee J."/>
            <person name="Kim D."/>
            <person name="Bhattacharya D."/>
            <person name="Yoon H.S."/>
        </authorList>
    </citation>
    <scope>NUCLEOTIDE SEQUENCE [LARGE SCALE GENOMIC DNA]</scope>
    <source>
        <strain evidence="3">CCMP 1328</strain>
    </source>
</reference>
<organism evidence="2 3">
    <name type="scientific">Porphyridium purpureum</name>
    <name type="common">Red alga</name>
    <name type="synonym">Porphyridium cruentum</name>
    <dbReference type="NCBI Taxonomy" id="35688"/>
    <lineage>
        <taxon>Eukaryota</taxon>
        <taxon>Rhodophyta</taxon>
        <taxon>Bangiophyceae</taxon>
        <taxon>Porphyridiales</taxon>
        <taxon>Porphyridiaceae</taxon>
        <taxon>Porphyridium</taxon>
    </lineage>
</organism>
<dbReference type="PANTHER" id="PTHR31087:SF161">
    <property type="entry name" value="TUBBY C 2 FAMILY PROTEIN"/>
    <property type="match status" value="1"/>
</dbReference>
<gene>
    <name evidence="2" type="ORF">FVE85_7532</name>
</gene>
<dbReference type="EMBL" id="VRMN01000001">
    <property type="protein sequence ID" value="KAA8499947.1"/>
    <property type="molecule type" value="Genomic_DNA"/>
</dbReference>
<dbReference type="OMA" id="PICTLRP"/>
<protein>
    <submittedName>
        <fullName evidence="2">Protein LURP-one-related 17</fullName>
    </submittedName>
</protein>
<proteinExistence type="inferred from homology"/>
<keyword evidence="3" id="KW-1185">Reference proteome</keyword>
<evidence type="ECO:0000313" key="3">
    <source>
        <dbReference type="Proteomes" id="UP000324585"/>
    </source>
</evidence>
<dbReference type="PANTHER" id="PTHR31087">
    <property type="match status" value="1"/>
</dbReference>
<dbReference type="InterPro" id="IPR038595">
    <property type="entry name" value="LOR_sf"/>
</dbReference>
<dbReference type="AlphaFoldDB" id="A0A5J4ZBB8"/>
<dbReference type="Pfam" id="PF04525">
    <property type="entry name" value="LOR"/>
    <property type="match status" value="1"/>
</dbReference>